<dbReference type="AlphaFoldDB" id="A0A1H8DD46"/>
<dbReference type="InterPro" id="IPR050769">
    <property type="entry name" value="NAT_camello-type"/>
</dbReference>
<evidence type="ECO:0000313" key="3">
    <source>
        <dbReference type="EMBL" id="SEN05193.1"/>
    </source>
</evidence>
<keyword evidence="1 3" id="KW-0808">Transferase</keyword>
<dbReference type="SUPFAM" id="SSF55729">
    <property type="entry name" value="Acyl-CoA N-acyltransferases (Nat)"/>
    <property type="match status" value="1"/>
</dbReference>
<dbReference type="PANTHER" id="PTHR13947:SF37">
    <property type="entry name" value="LD18367P"/>
    <property type="match status" value="1"/>
</dbReference>
<sequence>MIRIRDAKEEELPFIREQRVKAYEDHIAKIPQGHWQELKKAILSEADVEEGVDLLVAELAGEIIASVALFPAKIDAYDGKVEELEYPEIRMLAVSPEARGKGAAKRLINECMERAIAKGYQSIGLHTGEFMNEARNLYENLGFERVPESDFIPAEDGIKVLGFRLSLV</sequence>
<evidence type="ECO:0000259" key="2">
    <source>
        <dbReference type="PROSITE" id="PS51186"/>
    </source>
</evidence>
<dbReference type="InterPro" id="IPR000182">
    <property type="entry name" value="GNAT_dom"/>
</dbReference>
<dbReference type="GO" id="GO:0008080">
    <property type="term" value="F:N-acetyltransferase activity"/>
    <property type="evidence" value="ECO:0007669"/>
    <property type="project" value="InterPro"/>
</dbReference>
<protein>
    <submittedName>
        <fullName evidence="3">Acetyltransferase (GNAT) family protein</fullName>
    </submittedName>
</protein>
<name>A0A1H8DD46_9BACI</name>
<dbReference type="EMBL" id="FOBW01000008">
    <property type="protein sequence ID" value="SEN05193.1"/>
    <property type="molecule type" value="Genomic_DNA"/>
</dbReference>
<dbReference type="RefSeq" id="WP_342028072.1">
    <property type="nucleotide sequence ID" value="NZ_FOBW01000008.1"/>
</dbReference>
<dbReference type="Gene3D" id="3.40.630.30">
    <property type="match status" value="1"/>
</dbReference>
<accession>A0A1H8DD46</accession>
<dbReference type="PROSITE" id="PS51186">
    <property type="entry name" value="GNAT"/>
    <property type="match status" value="1"/>
</dbReference>
<gene>
    <name evidence="3" type="ORF">SAMN05192533_108173</name>
</gene>
<feature type="domain" description="N-acetyltransferase" evidence="2">
    <location>
        <begin position="2"/>
        <end position="168"/>
    </location>
</feature>
<evidence type="ECO:0000313" key="4">
    <source>
        <dbReference type="Proteomes" id="UP000198553"/>
    </source>
</evidence>
<dbReference type="Proteomes" id="UP000198553">
    <property type="component" value="Unassembled WGS sequence"/>
</dbReference>
<dbReference type="Pfam" id="PF00583">
    <property type="entry name" value="Acetyltransf_1"/>
    <property type="match status" value="1"/>
</dbReference>
<proteinExistence type="predicted"/>
<dbReference type="STRING" id="930146.SAMN05192533_108173"/>
<evidence type="ECO:0000256" key="1">
    <source>
        <dbReference type="ARBA" id="ARBA00022679"/>
    </source>
</evidence>
<organism evidence="3 4">
    <name type="scientific">Mesobacillus persicus</name>
    <dbReference type="NCBI Taxonomy" id="930146"/>
    <lineage>
        <taxon>Bacteria</taxon>
        <taxon>Bacillati</taxon>
        <taxon>Bacillota</taxon>
        <taxon>Bacilli</taxon>
        <taxon>Bacillales</taxon>
        <taxon>Bacillaceae</taxon>
        <taxon>Mesobacillus</taxon>
    </lineage>
</organism>
<dbReference type="InterPro" id="IPR016181">
    <property type="entry name" value="Acyl_CoA_acyltransferase"/>
</dbReference>
<reference evidence="4" key="1">
    <citation type="submission" date="2016-10" db="EMBL/GenBank/DDBJ databases">
        <authorList>
            <person name="Varghese N."/>
            <person name="Submissions S."/>
        </authorList>
    </citation>
    <scope>NUCLEOTIDE SEQUENCE [LARGE SCALE GENOMIC DNA]</scope>
    <source>
        <strain evidence="4">B48,IBRC-M 10115,DSM 25386,CECT 8001</strain>
    </source>
</reference>
<dbReference type="PANTHER" id="PTHR13947">
    <property type="entry name" value="GNAT FAMILY N-ACETYLTRANSFERASE"/>
    <property type="match status" value="1"/>
</dbReference>
<keyword evidence="4" id="KW-1185">Reference proteome</keyword>
<dbReference type="CDD" id="cd04301">
    <property type="entry name" value="NAT_SF"/>
    <property type="match status" value="1"/>
</dbReference>